<comment type="subcellular location">
    <subcellularLocation>
        <location evidence="1">Membrane</location>
        <topology evidence="1">Single-pass membrane protein</topology>
    </subcellularLocation>
</comment>
<dbReference type="AlphaFoldDB" id="A0A833VMX6"/>
<dbReference type="InterPro" id="IPR036396">
    <property type="entry name" value="Cyt_P450_sf"/>
</dbReference>
<evidence type="ECO:0000256" key="2">
    <source>
        <dbReference type="ARBA" id="ARBA00010617"/>
    </source>
</evidence>
<evidence type="ECO:0000256" key="10">
    <source>
        <dbReference type="ARBA" id="ARBA00023136"/>
    </source>
</evidence>
<dbReference type="EMBL" id="SWLB01000010">
    <property type="protein sequence ID" value="KAF3333525.1"/>
    <property type="molecule type" value="Genomic_DNA"/>
</dbReference>
<proteinExistence type="inferred from homology"/>
<sequence length="521" mass="59093">MGMKVLDILWFRPKRLEEHFAKQGIRGPPYRFFLGSVKEMVALMVEASSKPMVPQTSHNIFPRVLAFYHYWKKIYGSTVLIWFGPTPRLAVSDPEMIREIFLSRSEYFDRYESHPLVRQLEGDGLVSLHGEKWAHHRKVLNPAFYMDNLKLLVPFVGKTVADMAEKLTAMSASAEAGEVEIDLAEWFQIVTEDAITRTVFGSSYEDGKAVFKLQTQLMSFAAEAFRKVFIPGYRYIPIKRNRQSWILDREIRKGLQSLIARRQQEDSLDAKEPKQNGLRDLLGLMINSTMNYKGAPSAGDSPMITIDDMVEECKTFFFAGKQTTSNLLTWASVLLAMHPDWQERARQEVLEVCGPTDLPSKEHLPKLKMIGMILSETLRLYPPAVATIRRAKADVELGGYMVPQDTELLIPILAVHHDTHLWGPDASQFNPARFENGAARAARHPLAYIPFGLGARMCIGQNLAILEAKITLAILLQRFSFRTSPSYVHAPTVLMLLYPQYGAPVVFRPIEPSWPSDPVVQ</sequence>
<evidence type="ECO:0000256" key="3">
    <source>
        <dbReference type="ARBA" id="ARBA00022617"/>
    </source>
</evidence>
<dbReference type="GO" id="GO:0005506">
    <property type="term" value="F:iron ion binding"/>
    <property type="evidence" value="ECO:0007669"/>
    <property type="project" value="InterPro"/>
</dbReference>
<keyword evidence="9 12" id="KW-0503">Monooxygenase</keyword>
<evidence type="ECO:0000256" key="7">
    <source>
        <dbReference type="ARBA" id="ARBA00023002"/>
    </source>
</evidence>
<keyword evidence="6" id="KW-1133">Transmembrane helix</keyword>
<comment type="similarity">
    <text evidence="2 12">Belongs to the cytochrome P450 family.</text>
</comment>
<keyword evidence="14" id="KW-1185">Reference proteome</keyword>
<dbReference type="PANTHER" id="PTHR24282">
    <property type="entry name" value="CYTOCHROME P450 FAMILY MEMBER"/>
    <property type="match status" value="1"/>
</dbReference>
<feature type="binding site" description="axial binding residue" evidence="11">
    <location>
        <position position="458"/>
    </location>
    <ligand>
        <name>heme</name>
        <dbReference type="ChEBI" id="CHEBI:30413"/>
    </ligand>
    <ligandPart>
        <name>Fe</name>
        <dbReference type="ChEBI" id="CHEBI:18248"/>
    </ligandPart>
</feature>
<dbReference type="FunFam" id="1.10.630.10:FF:000029">
    <property type="entry name" value="Cytochrome P450 734A1"/>
    <property type="match status" value="1"/>
</dbReference>
<evidence type="ECO:0000256" key="9">
    <source>
        <dbReference type="ARBA" id="ARBA00023033"/>
    </source>
</evidence>
<dbReference type="GO" id="GO:0016020">
    <property type="term" value="C:membrane"/>
    <property type="evidence" value="ECO:0007669"/>
    <property type="project" value="UniProtKB-SubCell"/>
</dbReference>
<evidence type="ECO:0000256" key="5">
    <source>
        <dbReference type="ARBA" id="ARBA00022723"/>
    </source>
</evidence>
<comment type="caution">
    <text evidence="13">The sequence shown here is derived from an EMBL/GenBank/DDBJ whole genome shotgun (WGS) entry which is preliminary data.</text>
</comment>
<keyword evidence="10" id="KW-0472">Membrane</keyword>
<dbReference type="PANTHER" id="PTHR24282:SF31">
    <property type="entry name" value="CYTOCHROME P450 734A2"/>
    <property type="match status" value="1"/>
</dbReference>
<dbReference type="Proteomes" id="UP000623129">
    <property type="component" value="Unassembled WGS sequence"/>
</dbReference>
<comment type="cofactor">
    <cofactor evidence="11">
        <name>heme</name>
        <dbReference type="ChEBI" id="CHEBI:30413"/>
    </cofactor>
</comment>
<dbReference type="GO" id="GO:0020037">
    <property type="term" value="F:heme binding"/>
    <property type="evidence" value="ECO:0007669"/>
    <property type="project" value="InterPro"/>
</dbReference>
<evidence type="ECO:0000256" key="8">
    <source>
        <dbReference type="ARBA" id="ARBA00023004"/>
    </source>
</evidence>
<reference evidence="13" key="1">
    <citation type="submission" date="2020-01" db="EMBL/GenBank/DDBJ databases">
        <title>Genome sequence of Kobresia littledalei, the first chromosome-level genome in the family Cyperaceae.</title>
        <authorList>
            <person name="Qu G."/>
        </authorList>
    </citation>
    <scope>NUCLEOTIDE SEQUENCE</scope>
    <source>
        <strain evidence="13">C.B.Clarke</strain>
        <tissue evidence="13">Leaf</tissue>
    </source>
</reference>
<evidence type="ECO:0000256" key="12">
    <source>
        <dbReference type="RuleBase" id="RU000461"/>
    </source>
</evidence>
<evidence type="ECO:0000256" key="4">
    <source>
        <dbReference type="ARBA" id="ARBA00022692"/>
    </source>
</evidence>
<dbReference type="InterPro" id="IPR002401">
    <property type="entry name" value="Cyt_P450_E_grp-I"/>
</dbReference>
<keyword evidence="7 12" id="KW-0560">Oxidoreductase</keyword>
<name>A0A833VMX6_9POAL</name>
<dbReference type="GO" id="GO:0010268">
    <property type="term" value="P:brassinosteroid homeostasis"/>
    <property type="evidence" value="ECO:0007669"/>
    <property type="project" value="UniProtKB-ARBA"/>
</dbReference>
<dbReference type="Gene3D" id="1.10.630.10">
    <property type="entry name" value="Cytochrome P450"/>
    <property type="match status" value="1"/>
</dbReference>
<dbReference type="PROSITE" id="PS00086">
    <property type="entry name" value="CYTOCHROME_P450"/>
    <property type="match status" value="1"/>
</dbReference>
<evidence type="ECO:0000313" key="14">
    <source>
        <dbReference type="Proteomes" id="UP000623129"/>
    </source>
</evidence>
<dbReference type="CDD" id="cd20639">
    <property type="entry name" value="CYP734"/>
    <property type="match status" value="1"/>
</dbReference>
<dbReference type="InterPro" id="IPR001128">
    <property type="entry name" value="Cyt_P450"/>
</dbReference>
<dbReference type="GO" id="GO:0016131">
    <property type="term" value="P:brassinosteroid metabolic process"/>
    <property type="evidence" value="ECO:0007669"/>
    <property type="project" value="TreeGrafter"/>
</dbReference>
<dbReference type="GO" id="GO:0016705">
    <property type="term" value="F:oxidoreductase activity, acting on paired donors, with incorporation or reduction of molecular oxygen"/>
    <property type="evidence" value="ECO:0007669"/>
    <property type="project" value="InterPro"/>
</dbReference>
<keyword evidence="4" id="KW-0812">Transmembrane</keyword>
<dbReference type="Pfam" id="PF00067">
    <property type="entry name" value="p450"/>
    <property type="match status" value="1"/>
</dbReference>
<evidence type="ECO:0000313" key="13">
    <source>
        <dbReference type="EMBL" id="KAF3333525.1"/>
    </source>
</evidence>
<keyword evidence="5 11" id="KW-0479">Metal-binding</keyword>
<dbReference type="PRINTS" id="PR00463">
    <property type="entry name" value="EP450I"/>
</dbReference>
<protein>
    <submittedName>
        <fullName evidence="13">Putative cytochrome P450 superfamily protein isoform X1</fullName>
    </submittedName>
</protein>
<gene>
    <name evidence="13" type="ORF">FCM35_KLT01216</name>
</gene>
<accession>A0A833VMX6</accession>
<dbReference type="OrthoDB" id="1470350at2759"/>
<evidence type="ECO:0000256" key="1">
    <source>
        <dbReference type="ARBA" id="ARBA00004167"/>
    </source>
</evidence>
<dbReference type="GO" id="GO:0004497">
    <property type="term" value="F:monooxygenase activity"/>
    <property type="evidence" value="ECO:0007669"/>
    <property type="project" value="UniProtKB-KW"/>
</dbReference>
<dbReference type="InterPro" id="IPR050665">
    <property type="entry name" value="Cytochrome_P450_Monooxygen"/>
</dbReference>
<organism evidence="13 14">
    <name type="scientific">Carex littledalei</name>
    <dbReference type="NCBI Taxonomy" id="544730"/>
    <lineage>
        <taxon>Eukaryota</taxon>
        <taxon>Viridiplantae</taxon>
        <taxon>Streptophyta</taxon>
        <taxon>Embryophyta</taxon>
        <taxon>Tracheophyta</taxon>
        <taxon>Spermatophyta</taxon>
        <taxon>Magnoliopsida</taxon>
        <taxon>Liliopsida</taxon>
        <taxon>Poales</taxon>
        <taxon>Cyperaceae</taxon>
        <taxon>Cyperoideae</taxon>
        <taxon>Cariceae</taxon>
        <taxon>Carex</taxon>
        <taxon>Carex subgen. Euthyceras</taxon>
    </lineage>
</organism>
<dbReference type="PRINTS" id="PR00385">
    <property type="entry name" value="P450"/>
</dbReference>
<dbReference type="SUPFAM" id="SSF48264">
    <property type="entry name" value="Cytochrome P450"/>
    <property type="match status" value="1"/>
</dbReference>
<keyword evidence="8 11" id="KW-0408">Iron</keyword>
<evidence type="ECO:0000256" key="11">
    <source>
        <dbReference type="PIRSR" id="PIRSR602401-1"/>
    </source>
</evidence>
<dbReference type="InterPro" id="IPR017972">
    <property type="entry name" value="Cyt_P450_CS"/>
</dbReference>
<keyword evidence="3 11" id="KW-0349">Heme</keyword>
<evidence type="ECO:0000256" key="6">
    <source>
        <dbReference type="ARBA" id="ARBA00022989"/>
    </source>
</evidence>